<dbReference type="Pfam" id="PF02826">
    <property type="entry name" value="2-Hacid_dh_C"/>
    <property type="match status" value="1"/>
</dbReference>
<dbReference type="GO" id="GO:0051287">
    <property type="term" value="F:NAD binding"/>
    <property type="evidence" value="ECO:0007669"/>
    <property type="project" value="InterPro"/>
</dbReference>
<proteinExistence type="inferred from homology"/>
<dbReference type="InParanoid" id="A0A024GT34"/>
<dbReference type="PROSITE" id="PS00065">
    <property type="entry name" value="D_2_HYDROXYACID_DH_1"/>
    <property type="match status" value="1"/>
</dbReference>
<dbReference type="Proteomes" id="UP000053237">
    <property type="component" value="Unassembled WGS sequence"/>
</dbReference>
<dbReference type="SUPFAM" id="SSF52283">
    <property type="entry name" value="Formate/glycerate dehydrogenase catalytic domain-like"/>
    <property type="match status" value="1"/>
</dbReference>
<dbReference type="InterPro" id="IPR029752">
    <property type="entry name" value="D-isomer_DH_CS1"/>
</dbReference>
<dbReference type="PROSITE" id="PS00670">
    <property type="entry name" value="D_2_HYDROXYACID_DH_2"/>
    <property type="match status" value="1"/>
</dbReference>
<dbReference type="AlphaFoldDB" id="A0A024GT34"/>
<organism evidence="7 8">
    <name type="scientific">Albugo candida</name>
    <dbReference type="NCBI Taxonomy" id="65357"/>
    <lineage>
        <taxon>Eukaryota</taxon>
        <taxon>Sar</taxon>
        <taxon>Stramenopiles</taxon>
        <taxon>Oomycota</taxon>
        <taxon>Peronosporomycetes</taxon>
        <taxon>Albuginales</taxon>
        <taxon>Albuginaceae</taxon>
        <taxon>Albugo</taxon>
    </lineage>
</organism>
<dbReference type="InterPro" id="IPR036291">
    <property type="entry name" value="NAD(P)-bd_dom_sf"/>
</dbReference>
<comment type="caution">
    <text evidence="7">The sequence shown here is derived from an EMBL/GenBank/DDBJ whole genome shotgun (WGS) entry which is preliminary data.</text>
</comment>
<gene>
    <name evidence="7" type="ORF">BN9_108430</name>
</gene>
<dbReference type="InterPro" id="IPR006140">
    <property type="entry name" value="D-isomer_DH_NAD-bd"/>
</dbReference>
<keyword evidence="3" id="KW-0520">NAD</keyword>
<dbReference type="InterPro" id="IPR006139">
    <property type="entry name" value="D-isomer_2_OHA_DH_cat_dom"/>
</dbReference>
<dbReference type="InterPro" id="IPR029753">
    <property type="entry name" value="D-isomer_DH_CS"/>
</dbReference>
<sequence length="332" mass="36877">MRIAVFSTREHDIQSLTQEAKHSQIEDEFIYLPERLKLSTAILAQNCDGVLLFVSDSANAPVLNKLNELGVRVIFLRCTGFDKVDLAEAKRLGLPVVRIPSYSPHAVAEHAVALLMTLNRHTHRAYNRTRESNFSLNGLLGFDVHTKTIGVIGTGKIGFLFARTLRCGFGARVLAYDVNENEQAAAIGVEYHSLDKLLRESDIISLHCPLTPETQHIIGQNAISKMKEGVIIINSSRGGLVETRALVDGLKSKKIGAAGLDVFEGEDEYFYGDHSNDFIKDDMLARLFTFPNVLITGHQAFFTKEALETIAKVTMENIKAFKEKKPLINQLV</sequence>
<evidence type="ECO:0000256" key="3">
    <source>
        <dbReference type="ARBA" id="ARBA00023027"/>
    </source>
</evidence>
<evidence type="ECO:0000256" key="4">
    <source>
        <dbReference type="RuleBase" id="RU003719"/>
    </source>
</evidence>
<evidence type="ECO:0000259" key="5">
    <source>
        <dbReference type="Pfam" id="PF00389"/>
    </source>
</evidence>
<comment type="similarity">
    <text evidence="1 4">Belongs to the D-isomer specific 2-hydroxyacid dehydrogenase family.</text>
</comment>
<dbReference type="GO" id="GO:0016616">
    <property type="term" value="F:oxidoreductase activity, acting on the CH-OH group of donors, NAD or NADP as acceptor"/>
    <property type="evidence" value="ECO:0007669"/>
    <property type="project" value="InterPro"/>
</dbReference>
<feature type="domain" description="D-isomer specific 2-hydroxyacid dehydrogenase NAD-binding" evidence="6">
    <location>
        <begin position="112"/>
        <end position="300"/>
    </location>
</feature>
<keyword evidence="8" id="KW-1185">Reference proteome</keyword>
<dbReference type="SUPFAM" id="SSF51735">
    <property type="entry name" value="NAD(P)-binding Rossmann-fold domains"/>
    <property type="match status" value="1"/>
</dbReference>
<keyword evidence="2 4" id="KW-0560">Oxidoreductase</keyword>
<dbReference type="OrthoDB" id="298012at2759"/>
<name>A0A024GT34_9STRA</name>
<dbReference type="EMBL" id="CAIX01000305">
    <property type="protein sequence ID" value="CCI49505.1"/>
    <property type="molecule type" value="Genomic_DNA"/>
</dbReference>
<dbReference type="PANTHER" id="PTHR43026">
    <property type="entry name" value="2-HYDROXYACID DEHYDROGENASE HOMOLOG 1-RELATED"/>
    <property type="match status" value="1"/>
</dbReference>
<dbReference type="Gene3D" id="3.40.50.720">
    <property type="entry name" value="NAD(P)-binding Rossmann-like Domain"/>
    <property type="match status" value="2"/>
</dbReference>
<evidence type="ECO:0000313" key="8">
    <source>
        <dbReference type="Proteomes" id="UP000053237"/>
    </source>
</evidence>
<dbReference type="CDD" id="cd12183">
    <property type="entry name" value="LDH_like_2"/>
    <property type="match status" value="1"/>
</dbReference>
<dbReference type="STRING" id="65357.A0A024GT34"/>
<accession>A0A024GT34</accession>
<dbReference type="PROSITE" id="PS00671">
    <property type="entry name" value="D_2_HYDROXYACID_DH_3"/>
    <property type="match status" value="1"/>
</dbReference>
<dbReference type="Pfam" id="PF00389">
    <property type="entry name" value="2-Hacid_dh"/>
    <property type="match status" value="1"/>
</dbReference>
<feature type="domain" description="D-isomer specific 2-hydroxyacid dehydrogenase catalytic" evidence="5">
    <location>
        <begin position="4"/>
        <end position="330"/>
    </location>
</feature>
<evidence type="ECO:0000259" key="6">
    <source>
        <dbReference type="Pfam" id="PF02826"/>
    </source>
</evidence>
<dbReference type="PANTHER" id="PTHR43026:SF1">
    <property type="entry name" value="2-HYDROXYACID DEHYDROGENASE HOMOLOG 1-RELATED"/>
    <property type="match status" value="1"/>
</dbReference>
<evidence type="ECO:0000256" key="2">
    <source>
        <dbReference type="ARBA" id="ARBA00023002"/>
    </source>
</evidence>
<dbReference type="InterPro" id="IPR058205">
    <property type="entry name" value="D-LDH-like"/>
</dbReference>
<protein>
    <recommendedName>
        <fullName evidence="9">S-adenosyl-L-homocysteine hydrolase NAD binding domain-containing protein</fullName>
    </recommendedName>
</protein>
<evidence type="ECO:0000313" key="7">
    <source>
        <dbReference type="EMBL" id="CCI49505.1"/>
    </source>
</evidence>
<evidence type="ECO:0000256" key="1">
    <source>
        <dbReference type="ARBA" id="ARBA00005854"/>
    </source>
</evidence>
<evidence type="ECO:0008006" key="9">
    <source>
        <dbReference type="Google" id="ProtNLM"/>
    </source>
</evidence>
<reference evidence="7 8" key="1">
    <citation type="submission" date="2012-05" db="EMBL/GenBank/DDBJ databases">
        <title>Recombination and specialization in a pathogen metapopulation.</title>
        <authorList>
            <person name="Gardiner A."/>
            <person name="Kemen E."/>
            <person name="Schultz-Larsen T."/>
            <person name="MacLean D."/>
            <person name="Van Oosterhout C."/>
            <person name="Jones J.D.G."/>
        </authorList>
    </citation>
    <scope>NUCLEOTIDE SEQUENCE [LARGE SCALE GENOMIC DNA]</scope>
    <source>
        <strain evidence="7 8">Ac Nc2</strain>
    </source>
</reference>